<feature type="transmembrane region" description="Helical" evidence="1">
    <location>
        <begin position="157"/>
        <end position="176"/>
    </location>
</feature>
<accession>A0A6I3WHL3</accession>
<feature type="transmembrane region" description="Helical" evidence="1">
    <location>
        <begin position="390"/>
        <end position="413"/>
    </location>
</feature>
<dbReference type="Proteomes" id="UP000438196">
    <property type="component" value="Unassembled WGS sequence"/>
</dbReference>
<organism evidence="2 3">
    <name type="scientific">Pseudomonas spelaei</name>
    <dbReference type="NCBI Taxonomy" id="1055469"/>
    <lineage>
        <taxon>Bacteria</taxon>
        <taxon>Pseudomonadati</taxon>
        <taxon>Pseudomonadota</taxon>
        <taxon>Gammaproteobacteria</taxon>
        <taxon>Pseudomonadales</taxon>
        <taxon>Pseudomonadaceae</taxon>
        <taxon>Pseudomonas</taxon>
    </lineage>
</organism>
<reference evidence="2 3" key="1">
    <citation type="submission" date="2019-11" db="EMBL/GenBank/DDBJ databases">
        <title>Pseudomonas karstica sp. nov. and Pseudomonas spelaei sp. nov. from karst caves.</title>
        <authorList>
            <person name="Zeman M."/>
        </authorList>
    </citation>
    <scope>NUCLEOTIDE SEQUENCE [LARGE SCALE GENOMIC DNA]</scope>
    <source>
        <strain evidence="2 3">CCM 7893</strain>
    </source>
</reference>
<dbReference type="GO" id="GO:0022857">
    <property type="term" value="F:transmembrane transporter activity"/>
    <property type="evidence" value="ECO:0007669"/>
    <property type="project" value="InterPro"/>
</dbReference>
<dbReference type="AlphaFoldDB" id="A0A6I3WHL3"/>
<feature type="transmembrane region" description="Helical" evidence="1">
    <location>
        <begin position="100"/>
        <end position="119"/>
    </location>
</feature>
<evidence type="ECO:0000313" key="2">
    <source>
        <dbReference type="EMBL" id="MUF06763.1"/>
    </source>
</evidence>
<feature type="transmembrane region" description="Helical" evidence="1">
    <location>
        <begin position="471"/>
        <end position="492"/>
    </location>
</feature>
<proteinExistence type="predicted"/>
<keyword evidence="1" id="KW-0472">Membrane</keyword>
<feature type="transmembrane region" description="Helical" evidence="1">
    <location>
        <begin position="53"/>
        <end position="71"/>
    </location>
</feature>
<sequence>MYGESRGKPIMTTTLKKITYAIPSINVSYSLRLTASVLLSWLASFELNLDKPYWSIMTAIIVCLPSDGAVFTKLMARLAGTLCGVVTITIFANINFNDPILLSLAIIIWMCFCGYLAALNARNLSYFFALSGYTVALLGFSLSAAPEPQTVFFITQARFSEVVVGLIAVAIISYLFPSRVDREKYDNAINKNKADIAIFFEQCLLPDKDIILTKIHSLLNRTLTLKQVIENLRAAPFLHKTDDKTHYTVNIPGRLRSIIESAILHALYTDLKKSTSIASLIDINSSEGTPKLENHSLTMKERYFLYYYNKSKHSALFLNPTSESRQEHQLIKAKYRDYSEAFRGALRVFFSISLGVFFWLSTDWTSGVILPILISIICSLFITNPIIEKLLILVALVTLLACITSFIFLFYAFIGYSEIFPAIISFLSFIVAVSILQMKGEVLFAILFVYMIETVFLIGFTNPMTFDFSSFANSCLAVLTSIGILIIIFYLVPPGSSKNKIARMRTALTNRYCKRLGTYESHRLSGYIYSMIPHAEAIPSTPEKDALLKTEVNGLLILKTLAEANEALGHPLALPKTIESLDQLAEFDFSIPVIIDAMNAAAPDEYVYWWQLYAIISRAFDV</sequence>
<evidence type="ECO:0000256" key="1">
    <source>
        <dbReference type="SAM" id="Phobius"/>
    </source>
</evidence>
<feature type="transmembrane region" description="Helical" evidence="1">
    <location>
        <begin position="78"/>
        <end position="94"/>
    </location>
</feature>
<comment type="caution">
    <text evidence="2">The sequence shown here is derived from an EMBL/GenBank/DDBJ whole genome shotgun (WGS) entry which is preliminary data.</text>
</comment>
<keyword evidence="1" id="KW-1133">Transmembrane helix</keyword>
<feature type="transmembrane region" description="Helical" evidence="1">
    <location>
        <begin position="419"/>
        <end position="436"/>
    </location>
</feature>
<feature type="transmembrane region" description="Helical" evidence="1">
    <location>
        <begin position="366"/>
        <end position="383"/>
    </location>
</feature>
<dbReference type="InterPro" id="IPR006726">
    <property type="entry name" value="PHBA_efflux_AaeB/fusaric-R"/>
</dbReference>
<feature type="transmembrane region" description="Helical" evidence="1">
    <location>
        <begin position="20"/>
        <end position="41"/>
    </location>
</feature>
<dbReference type="Pfam" id="PF04632">
    <property type="entry name" value="FUSC"/>
    <property type="match status" value="2"/>
</dbReference>
<evidence type="ECO:0008006" key="4">
    <source>
        <dbReference type="Google" id="ProtNLM"/>
    </source>
</evidence>
<protein>
    <recommendedName>
        <fullName evidence="4">FUSC family protein</fullName>
    </recommendedName>
</protein>
<dbReference type="EMBL" id="WNNK01000019">
    <property type="protein sequence ID" value="MUF06763.1"/>
    <property type="molecule type" value="Genomic_DNA"/>
</dbReference>
<dbReference type="GO" id="GO:0005886">
    <property type="term" value="C:plasma membrane"/>
    <property type="evidence" value="ECO:0007669"/>
    <property type="project" value="InterPro"/>
</dbReference>
<gene>
    <name evidence="2" type="ORF">GNF76_20615</name>
</gene>
<feature type="transmembrane region" description="Helical" evidence="1">
    <location>
        <begin position="443"/>
        <end position="465"/>
    </location>
</feature>
<dbReference type="OrthoDB" id="9807111at2"/>
<keyword evidence="1" id="KW-0812">Transmembrane</keyword>
<feature type="transmembrane region" description="Helical" evidence="1">
    <location>
        <begin position="341"/>
        <end position="360"/>
    </location>
</feature>
<evidence type="ECO:0000313" key="3">
    <source>
        <dbReference type="Proteomes" id="UP000438196"/>
    </source>
</evidence>
<name>A0A6I3WHL3_9PSED</name>
<feature type="transmembrane region" description="Helical" evidence="1">
    <location>
        <begin position="126"/>
        <end position="145"/>
    </location>
</feature>
<keyword evidence="3" id="KW-1185">Reference proteome</keyword>